<reference evidence="2 3" key="1">
    <citation type="submission" date="2020-08" db="EMBL/GenBank/DDBJ databases">
        <title>Novel species isolated from subtropical streams in China.</title>
        <authorList>
            <person name="Lu H."/>
        </authorList>
    </citation>
    <scope>NUCLEOTIDE SEQUENCE [LARGE SCALE GENOMIC DNA]</scope>
    <source>
        <strain evidence="2 3">LX15W</strain>
    </source>
</reference>
<feature type="transmembrane region" description="Helical" evidence="1">
    <location>
        <begin position="31"/>
        <end position="49"/>
    </location>
</feature>
<dbReference type="RefSeq" id="WP_186941396.1">
    <property type="nucleotide sequence ID" value="NZ_JACOGA010000005.1"/>
</dbReference>
<evidence type="ECO:0000313" key="3">
    <source>
        <dbReference type="Proteomes" id="UP000624279"/>
    </source>
</evidence>
<proteinExistence type="predicted"/>
<gene>
    <name evidence="2" type="ORF">H8K55_07200</name>
</gene>
<keyword evidence="1" id="KW-0812">Transmembrane</keyword>
<evidence type="ECO:0000256" key="1">
    <source>
        <dbReference type="SAM" id="Phobius"/>
    </source>
</evidence>
<protein>
    <submittedName>
        <fullName evidence="2">Uncharacterized protein</fullName>
    </submittedName>
</protein>
<dbReference type="EMBL" id="JACOGA010000005">
    <property type="protein sequence ID" value="MBC3873366.1"/>
    <property type="molecule type" value="Genomic_DNA"/>
</dbReference>
<keyword evidence="1" id="KW-0472">Membrane</keyword>
<dbReference type="Proteomes" id="UP000624279">
    <property type="component" value="Unassembled WGS sequence"/>
</dbReference>
<accession>A0ABR6Y9X6</accession>
<keyword evidence="1" id="KW-1133">Transmembrane helix</keyword>
<keyword evidence="3" id="KW-1185">Reference proteome</keyword>
<sequence length="74" mass="8278">MTPFQKYLLFFTAAICSLGVLRVFFSDWIFFEFLFFGIVIAAGIVGYWIKCPDCDTPVSYGGEVLSINNAATSF</sequence>
<organism evidence="2 3">
    <name type="scientific">Undibacterium flavidum</name>
    <dbReference type="NCBI Taxonomy" id="2762297"/>
    <lineage>
        <taxon>Bacteria</taxon>
        <taxon>Pseudomonadati</taxon>
        <taxon>Pseudomonadota</taxon>
        <taxon>Betaproteobacteria</taxon>
        <taxon>Burkholderiales</taxon>
        <taxon>Oxalobacteraceae</taxon>
        <taxon>Undibacterium</taxon>
    </lineage>
</organism>
<feature type="transmembrane region" description="Helical" evidence="1">
    <location>
        <begin position="7"/>
        <end position="25"/>
    </location>
</feature>
<name>A0ABR6Y9X6_9BURK</name>
<comment type="caution">
    <text evidence="2">The sequence shown here is derived from an EMBL/GenBank/DDBJ whole genome shotgun (WGS) entry which is preliminary data.</text>
</comment>
<evidence type="ECO:0000313" key="2">
    <source>
        <dbReference type="EMBL" id="MBC3873366.1"/>
    </source>
</evidence>